<sequence>MRATAFSSERDKRRYYEHQSDVNNRNIKSKIALVETASIRKMVI</sequence>
<dbReference type="EMBL" id="GGEC01007599">
    <property type="protein sequence ID" value="MBW88082.1"/>
    <property type="molecule type" value="Transcribed_RNA"/>
</dbReference>
<organism evidence="1">
    <name type="scientific">Rhizophora mucronata</name>
    <name type="common">Asiatic mangrove</name>
    <dbReference type="NCBI Taxonomy" id="61149"/>
    <lineage>
        <taxon>Eukaryota</taxon>
        <taxon>Viridiplantae</taxon>
        <taxon>Streptophyta</taxon>
        <taxon>Embryophyta</taxon>
        <taxon>Tracheophyta</taxon>
        <taxon>Spermatophyta</taxon>
        <taxon>Magnoliopsida</taxon>
        <taxon>eudicotyledons</taxon>
        <taxon>Gunneridae</taxon>
        <taxon>Pentapetalae</taxon>
        <taxon>rosids</taxon>
        <taxon>fabids</taxon>
        <taxon>Malpighiales</taxon>
        <taxon>Rhizophoraceae</taxon>
        <taxon>Rhizophora</taxon>
    </lineage>
</organism>
<dbReference type="AlphaFoldDB" id="A0A2P2J3N9"/>
<reference evidence="1" key="1">
    <citation type="submission" date="2018-02" db="EMBL/GenBank/DDBJ databases">
        <title>Rhizophora mucronata_Transcriptome.</title>
        <authorList>
            <person name="Meera S.P."/>
            <person name="Sreeshan A."/>
            <person name="Augustine A."/>
        </authorList>
    </citation>
    <scope>NUCLEOTIDE SEQUENCE</scope>
    <source>
        <tissue evidence="1">Leaf</tissue>
    </source>
</reference>
<name>A0A2P2J3N9_RHIMU</name>
<evidence type="ECO:0000313" key="1">
    <source>
        <dbReference type="EMBL" id="MBW88082.1"/>
    </source>
</evidence>
<proteinExistence type="predicted"/>
<accession>A0A2P2J3N9</accession>
<protein>
    <submittedName>
        <fullName evidence="1">Uncharacterized protein</fullName>
    </submittedName>
</protein>